<proteinExistence type="predicted"/>
<evidence type="ECO:0000313" key="2">
    <source>
        <dbReference type="Proteomes" id="UP000002279"/>
    </source>
</evidence>
<dbReference type="PANTHER" id="PTHR46785:SF1">
    <property type="entry name" value="VON WILLEBRAND FACTOR A DOMAIN-CONTAINING PROTEIN 3B"/>
    <property type="match status" value="1"/>
</dbReference>
<reference evidence="1" key="3">
    <citation type="submission" date="2025-09" db="UniProtKB">
        <authorList>
            <consortium name="Ensembl"/>
        </authorList>
    </citation>
    <scope>IDENTIFICATION</scope>
    <source>
        <strain evidence="1">Glennie</strain>
    </source>
</reference>
<organism evidence="1 2">
    <name type="scientific">Ornithorhynchus anatinus</name>
    <name type="common">Duckbill platypus</name>
    <dbReference type="NCBI Taxonomy" id="9258"/>
    <lineage>
        <taxon>Eukaryota</taxon>
        <taxon>Metazoa</taxon>
        <taxon>Chordata</taxon>
        <taxon>Craniata</taxon>
        <taxon>Vertebrata</taxon>
        <taxon>Euteleostomi</taxon>
        <taxon>Mammalia</taxon>
        <taxon>Monotremata</taxon>
        <taxon>Ornithorhynchidae</taxon>
        <taxon>Ornithorhynchus</taxon>
    </lineage>
</organism>
<sequence length="327" mass="36379">GAEGSPELDVRPLVSSERWLRLHGLRRNKLTLSQIVSQLGFPRREGFIRSLGRRVASRYAVGLFHQYATPEGGKVYNLTAKEELLHQCGESLTRAAELLRQRLEWLTSESRQIFGVIQETSVAVVLDLGSLAGPRLALCQEAVVLVLREQVAHLAGFNVIRAGKVVAKWQEAAVPVDEASVGSAVAWIRSLEAGPVLDPSRSAEAVQESWRDPEIEAIYYLVAGDLPQETKQELLRMISKSPCPVHPVSFNATEEGTIGILKELSSLTRGRCGEMTVRYNNKQMYFLSSLTLQSRGVTDININKLQLFTIIRSHMGRSIGIEFPFFR</sequence>
<dbReference type="Ensembl" id="ENSOANT00000065345.1">
    <property type="protein sequence ID" value="ENSOANP00000052853.1"/>
    <property type="gene ID" value="ENSOANG00000007103.3"/>
</dbReference>
<dbReference type="OMA" id="FPQCEDY"/>
<reference evidence="1" key="2">
    <citation type="submission" date="2025-08" db="UniProtKB">
        <authorList>
            <consortium name="Ensembl"/>
        </authorList>
    </citation>
    <scope>IDENTIFICATION</scope>
    <source>
        <strain evidence="1">Glennie</strain>
    </source>
</reference>
<evidence type="ECO:0000313" key="1">
    <source>
        <dbReference type="Ensembl" id="ENSOANP00000052853.1"/>
    </source>
</evidence>
<dbReference type="AlphaFoldDB" id="A0A6I8PJV6"/>
<keyword evidence="2" id="KW-1185">Reference proteome</keyword>
<reference evidence="1 2" key="1">
    <citation type="journal article" date="2008" name="Nature">
        <title>Genome analysis of the platypus reveals unique signatures of evolution.</title>
        <authorList>
            <person name="Warren W.C."/>
            <person name="Hillier L.W."/>
            <person name="Marshall Graves J.A."/>
            <person name="Birney E."/>
            <person name="Ponting C.P."/>
            <person name="Grutzner F."/>
            <person name="Belov K."/>
            <person name="Miller W."/>
            <person name="Clarke L."/>
            <person name="Chinwalla A.T."/>
            <person name="Yang S.P."/>
            <person name="Heger A."/>
            <person name="Locke D.P."/>
            <person name="Miethke P."/>
            <person name="Waters P.D."/>
            <person name="Veyrunes F."/>
            <person name="Fulton L."/>
            <person name="Fulton B."/>
            <person name="Graves T."/>
            <person name="Wallis J."/>
            <person name="Puente X.S."/>
            <person name="Lopez-Otin C."/>
            <person name="Ordonez G.R."/>
            <person name="Eichler E.E."/>
            <person name="Chen L."/>
            <person name="Cheng Z."/>
            <person name="Deakin J.E."/>
            <person name="Alsop A."/>
            <person name="Thompson K."/>
            <person name="Kirby P."/>
            <person name="Papenfuss A.T."/>
            <person name="Wakefield M.J."/>
            <person name="Olender T."/>
            <person name="Lancet D."/>
            <person name="Huttley G.A."/>
            <person name="Smit A.F."/>
            <person name="Pask A."/>
            <person name="Temple-Smith P."/>
            <person name="Batzer M.A."/>
            <person name="Walker J.A."/>
            <person name="Konkel M.K."/>
            <person name="Harris R.S."/>
            <person name="Whittington C.M."/>
            <person name="Wong E.S."/>
            <person name="Gemmell N.J."/>
            <person name="Buschiazzo E."/>
            <person name="Vargas Jentzsch I.M."/>
            <person name="Merkel A."/>
            <person name="Schmitz J."/>
            <person name="Zemann A."/>
            <person name="Churakov G."/>
            <person name="Kriegs J.O."/>
            <person name="Brosius J."/>
            <person name="Murchison E.P."/>
            <person name="Sachidanandam R."/>
            <person name="Smith C."/>
            <person name="Hannon G.J."/>
            <person name="Tsend-Ayush E."/>
            <person name="McMillan D."/>
            <person name="Attenborough R."/>
            <person name="Rens W."/>
            <person name="Ferguson-Smith M."/>
            <person name="Lefevre C.M."/>
            <person name="Sharp J.A."/>
            <person name="Nicholas K.R."/>
            <person name="Ray D.A."/>
            <person name="Kube M."/>
            <person name="Reinhardt R."/>
            <person name="Pringle T.H."/>
            <person name="Taylor J."/>
            <person name="Jones R.C."/>
            <person name="Nixon B."/>
            <person name="Dacheux J.L."/>
            <person name="Niwa H."/>
            <person name="Sekita Y."/>
            <person name="Huang X."/>
            <person name="Stark A."/>
            <person name="Kheradpour P."/>
            <person name="Kellis M."/>
            <person name="Flicek P."/>
            <person name="Chen Y."/>
            <person name="Webber C."/>
            <person name="Hardison R."/>
            <person name="Nelson J."/>
            <person name="Hallsworth-Pepin K."/>
            <person name="Delehaunty K."/>
            <person name="Markovic C."/>
            <person name="Minx P."/>
            <person name="Feng Y."/>
            <person name="Kremitzki C."/>
            <person name="Mitreva M."/>
            <person name="Glasscock J."/>
            <person name="Wylie T."/>
            <person name="Wohldmann P."/>
            <person name="Thiru P."/>
            <person name="Nhan M.N."/>
            <person name="Pohl C.S."/>
            <person name="Smith S.M."/>
            <person name="Hou S."/>
            <person name="Nefedov M."/>
            <person name="de Jong P.J."/>
            <person name="Renfree M.B."/>
            <person name="Mardis E.R."/>
            <person name="Wilson R.K."/>
        </authorList>
    </citation>
    <scope>NUCLEOTIDE SEQUENCE [LARGE SCALE GENOMIC DNA]</scope>
    <source>
        <strain evidence="1 2">Glennie</strain>
    </source>
</reference>
<dbReference type="Bgee" id="ENSOANG00000007103">
    <property type="expression patterns" value="Expressed in testis and 3 other cell types or tissues"/>
</dbReference>
<evidence type="ECO:0008006" key="3">
    <source>
        <dbReference type="Google" id="ProtNLM"/>
    </source>
</evidence>
<protein>
    <recommendedName>
        <fullName evidence="3">von Willebrand factor A domain containing 3B</fullName>
    </recommendedName>
</protein>
<dbReference type="Proteomes" id="UP000002279">
    <property type="component" value="Chromosome 18"/>
</dbReference>
<dbReference type="GeneTree" id="ENSGT00940000157237"/>
<dbReference type="PANTHER" id="PTHR46785">
    <property type="entry name" value="VON WILLEBRAND FACTOR A DOMAIN-CONTAINING PROTEIN 3B"/>
    <property type="match status" value="1"/>
</dbReference>
<name>A0A6I8PJV6_ORNAN</name>
<accession>A0A6I8PJV6</accession>